<dbReference type="PANTHER" id="PTHR37166:SF1">
    <property type="entry name" value="PROTEIN FLAG"/>
    <property type="match status" value="1"/>
</dbReference>
<sequence length="118" mass="13111">MDVIGNVQGGTPQIGVAVTNETVSQSASVEEQNDNKNGENQQNIKEKDVKNAVDKLNKFIESSKTHLEYEVQKDFNQIIVKIVDNKTEEIVKEIPPKKVLEMIAKMCELAGVLVDEKA</sequence>
<dbReference type="OrthoDB" id="9799867at2"/>
<keyword evidence="3" id="KW-1185">Reference proteome</keyword>
<proteinExistence type="predicted"/>
<name>A0A1V4IN07_9CLOT</name>
<dbReference type="Pfam" id="PF03646">
    <property type="entry name" value="FlaG"/>
    <property type="match status" value="1"/>
</dbReference>
<dbReference type="STRING" id="1450648.CLORY_25840"/>
<dbReference type="InterPro" id="IPR035924">
    <property type="entry name" value="FlaG-like_sf"/>
</dbReference>
<accession>A0A1V4IN07</accession>
<dbReference type="InterPro" id="IPR005186">
    <property type="entry name" value="FlaG"/>
</dbReference>
<keyword evidence="2" id="KW-0966">Cell projection</keyword>
<evidence type="ECO:0000313" key="2">
    <source>
        <dbReference type="EMBL" id="OPJ60877.1"/>
    </source>
</evidence>
<keyword evidence="2" id="KW-0282">Flagellum</keyword>
<feature type="region of interest" description="Disordered" evidence="1">
    <location>
        <begin position="1"/>
        <end position="47"/>
    </location>
</feature>
<dbReference type="RefSeq" id="WP_079425080.1">
    <property type="nucleotide sequence ID" value="NZ_MZGV01000027.1"/>
</dbReference>
<dbReference type="SUPFAM" id="SSF160214">
    <property type="entry name" value="FlaG-like"/>
    <property type="match status" value="1"/>
</dbReference>
<keyword evidence="2" id="KW-0969">Cilium</keyword>
<gene>
    <name evidence="2" type="ORF">CLORY_25840</name>
</gene>
<dbReference type="PANTHER" id="PTHR37166">
    <property type="entry name" value="PROTEIN FLAG"/>
    <property type="match status" value="1"/>
</dbReference>
<dbReference type="AlphaFoldDB" id="A0A1V4IN07"/>
<dbReference type="Proteomes" id="UP000190080">
    <property type="component" value="Unassembled WGS sequence"/>
</dbReference>
<comment type="caution">
    <text evidence="2">The sequence shown here is derived from an EMBL/GenBank/DDBJ whole genome shotgun (WGS) entry which is preliminary data.</text>
</comment>
<feature type="compositionally biased region" description="Polar residues" evidence="1">
    <location>
        <begin position="19"/>
        <end position="30"/>
    </location>
</feature>
<protein>
    <submittedName>
        <fullName evidence="2">Flagellar protein FlaG</fullName>
    </submittedName>
</protein>
<evidence type="ECO:0000256" key="1">
    <source>
        <dbReference type="SAM" id="MobiDB-lite"/>
    </source>
</evidence>
<reference evidence="2 3" key="1">
    <citation type="submission" date="2017-03" db="EMBL/GenBank/DDBJ databases">
        <title>Genome sequence of Clostridium oryzae DSM 28571.</title>
        <authorList>
            <person name="Poehlein A."/>
            <person name="Daniel R."/>
        </authorList>
    </citation>
    <scope>NUCLEOTIDE SEQUENCE [LARGE SCALE GENOMIC DNA]</scope>
    <source>
        <strain evidence="2 3">DSM 28571</strain>
    </source>
</reference>
<evidence type="ECO:0000313" key="3">
    <source>
        <dbReference type="Proteomes" id="UP000190080"/>
    </source>
</evidence>
<dbReference type="Gene3D" id="3.30.160.170">
    <property type="entry name" value="FlaG-like"/>
    <property type="match status" value="1"/>
</dbReference>
<organism evidence="2 3">
    <name type="scientific">Clostridium oryzae</name>
    <dbReference type="NCBI Taxonomy" id="1450648"/>
    <lineage>
        <taxon>Bacteria</taxon>
        <taxon>Bacillati</taxon>
        <taxon>Bacillota</taxon>
        <taxon>Clostridia</taxon>
        <taxon>Eubacteriales</taxon>
        <taxon>Clostridiaceae</taxon>
        <taxon>Clostridium</taxon>
    </lineage>
</organism>
<dbReference type="EMBL" id="MZGV01000027">
    <property type="protein sequence ID" value="OPJ60877.1"/>
    <property type="molecule type" value="Genomic_DNA"/>
</dbReference>